<dbReference type="HAMAP" id="MF_00928">
    <property type="entry name" value="Man_Glc_phosphorylase"/>
    <property type="match status" value="1"/>
</dbReference>
<dbReference type="PIRSF" id="PIRSF016202">
    <property type="entry name" value="PH1107"/>
    <property type="match status" value="1"/>
</dbReference>
<keyword evidence="5" id="KW-0326">Glycosidase</keyword>
<accession>A0A927FB61</accession>
<comment type="similarity">
    <text evidence="3 4">Belongs to the glycosyl hydrolase 130 family.</text>
</comment>
<keyword evidence="6" id="KW-1185">Reference proteome</keyword>
<organism evidence="5 6">
    <name type="scientific">Pelagicoccus enzymogenes</name>
    <dbReference type="NCBI Taxonomy" id="2773457"/>
    <lineage>
        <taxon>Bacteria</taxon>
        <taxon>Pseudomonadati</taxon>
        <taxon>Verrucomicrobiota</taxon>
        <taxon>Opitutia</taxon>
        <taxon>Puniceicoccales</taxon>
        <taxon>Pelagicoccaceae</taxon>
        <taxon>Pelagicoccus</taxon>
    </lineage>
</organism>
<dbReference type="GO" id="GO:0016758">
    <property type="term" value="F:hexosyltransferase activity"/>
    <property type="evidence" value="ECO:0007669"/>
    <property type="project" value="UniProtKB-UniRule"/>
</dbReference>
<sequence length="407" mass="45152">MSTYETRLTQLIEAQEALLAQPNAPVEPGNGIFHRYQNPVLTEKHAPLFWSYDLDPESNPHLMERIGVHCAFNAGAIQLDGKFYVVARVEGNDRKSFFAIAESPNGVDNFRFWDHPVTMPETEVPDTNVYDMRLTQHEDGWIYGLFCTERKDPNAKPFDLSSAVAQCGIARTKDLKTWERLPDLKTPSAQQRNVVLHPEFVGGKYALYTRPQDGFIDAGSGGGIGWGLCDDMTNAVVEKESIIDSRAYHTIKEVKNGQGDAPIKTPQGWLHIAHGVRGCASGLRYVIYAFMTSLEDPSKLTHSPGGFLIAPEGDELVGDVMNVAFTNGTIVTESGEVFIYYASSDTRLHVATSTIEKLVDYVTHTPADPLFSAKCVAQRNELIDKNLAYMAKTQGPLIDRINSLRVK</sequence>
<dbReference type="EC" id="2.4.1.281" evidence="4"/>
<dbReference type="AlphaFoldDB" id="A0A927FB61"/>
<dbReference type="Proteomes" id="UP000622317">
    <property type="component" value="Unassembled WGS sequence"/>
</dbReference>
<evidence type="ECO:0000256" key="1">
    <source>
        <dbReference type="ARBA" id="ARBA00022676"/>
    </source>
</evidence>
<dbReference type="RefSeq" id="WP_191618940.1">
    <property type="nucleotide sequence ID" value="NZ_JACYFG010000051.1"/>
</dbReference>
<keyword evidence="5" id="KW-0378">Hydrolase</keyword>
<dbReference type="PANTHER" id="PTHR34106">
    <property type="entry name" value="GLYCOSIDASE"/>
    <property type="match status" value="1"/>
</dbReference>
<proteinExistence type="inferred from homology"/>
<protein>
    <recommendedName>
        <fullName evidence="4">4-O-beta-D-mannosyl-D-glucose phosphorylase</fullName>
        <shortName evidence="4">MGP</shortName>
        <shortName evidence="4">Mannosylglucose phosphorylase</shortName>
        <ecNumber evidence="4">2.4.1.281</ecNumber>
    </recommendedName>
</protein>
<dbReference type="Pfam" id="PF04041">
    <property type="entry name" value="Glyco_hydro_130"/>
    <property type="match status" value="1"/>
</dbReference>
<evidence type="ECO:0000256" key="3">
    <source>
        <dbReference type="ARBA" id="ARBA00024356"/>
    </source>
</evidence>
<evidence type="ECO:0000313" key="5">
    <source>
        <dbReference type="EMBL" id="MBD5781862.1"/>
    </source>
</evidence>
<keyword evidence="1 4" id="KW-0328">Glycosyltransferase</keyword>
<dbReference type="PANTHER" id="PTHR34106:SF1">
    <property type="entry name" value="1,4-BETA-MANNOSYL-N-ACETYLGLUCOSAMINE PHOSPHORYLASE"/>
    <property type="match status" value="1"/>
</dbReference>
<evidence type="ECO:0000313" key="6">
    <source>
        <dbReference type="Proteomes" id="UP000622317"/>
    </source>
</evidence>
<keyword evidence="4" id="KW-0119">Carbohydrate metabolism</keyword>
<dbReference type="EMBL" id="JACYFG010000051">
    <property type="protein sequence ID" value="MBD5781862.1"/>
    <property type="molecule type" value="Genomic_DNA"/>
</dbReference>
<keyword evidence="2 4" id="KW-0808">Transferase</keyword>
<comment type="caution">
    <text evidence="5">The sequence shown here is derived from an EMBL/GenBank/DDBJ whole genome shotgun (WGS) entry which is preliminary data.</text>
</comment>
<name>A0A927FB61_9BACT</name>
<dbReference type="GO" id="GO:0005975">
    <property type="term" value="P:carbohydrate metabolic process"/>
    <property type="evidence" value="ECO:0007669"/>
    <property type="project" value="UniProtKB-UniRule"/>
</dbReference>
<gene>
    <name evidence="5" type="ORF">IEN85_20340</name>
</gene>
<reference evidence="5" key="1">
    <citation type="submission" date="2020-09" db="EMBL/GenBank/DDBJ databases">
        <title>Pelagicoccus enzymogenes sp. nov. with an EPS production, isolated from marine sediment.</title>
        <authorList>
            <person name="Feng X."/>
        </authorList>
    </citation>
    <scope>NUCLEOTIDE SEQUENCE</scope>
    <source>
        <strain evidence="5">NFK12</strain>
    </source>
</reference>
<dbReference type="InterPro" id="IPR028583">
    <property type="entry name" value="Man_Glc_phosphorylase"/>
</dbReference>
<dbReference type="Gene3D" id="2.115.10.20">
    <property type="entry name" value="Glycosyl hydrolase domain, family 43"/>
    <property type="match status" value="1"/>
</dbReference>
<dbReference type="GO" id="GO:0016798">
    <property type="term" value="F:hydrolase activity, acting on glycosyl bonds"/>
    <property type="evidence" value="ECO:0007669"/>
    <property type="project" value="UniProtKB-KW"/>
</dbReference>
<dbReference type="InterPro" id="IPR023296">
    <property type="entry name" value="Glyco_hydro_beta-prop_sf"/>
</dbReference>
<keyword evidence="4" id="KW-0961">Cell wall biogenesis/degradation</keyword>
<comment type="function">
    <text evidence="4">Converts 4-O-beta-D-mannopyranosyl-D-glucopyranose (Man-Glc) to mannose 1-phosphate (Man1P) and glucose.</text>
</comment>
<comment type="catalytic activity">
    <reaction evidence="4">
        <text>beta-D-mannosyl-(1-&gt;4)-D-glucose + phosphate = alpha-D-mannose 1-phosphate + D-glucose</text>
        <dbReference type="Rhea" id="RHEA:32531"/>
        <dbReference type="ChEBI" id="CHEBI:4167"/>
        <dbReference type="ChEBI" id="CHEBI:43474"/>
        <dbReference type="ChEBI" id="CHEBI:58409"/>
        <dbReference type="ChEBI" id="CHEBI:64351"/>
        <dbReference type="EC" id="2.4.1.281"/>
    </reaction>
</comment>
<evidence type="ECO:0000256" key="4">
    <source>
        <dbReference type="HAMAP-Rule" id="MF_00928"/>
    </source>
</evidence>
<evidence type="ECO:0000256" key="2">
    <source>
        <dbReference type="ARBA" id="ARBA00022679"/>
    </source>
</evidence>
<dbReference type="SUPFAM" id="SSF75005">
    <property type="entry name" value="Arabinanase/levansucrase/invertase"/>
    <property type="match status" value="1"/>
</dbReference>
<dbReference type="InterPro" id="IPR007184">
    <property type="entry name" value="Mannoside_phosphorylase"/>
</dbReference>
<dbReference type="GO" id="GO:0071555">
    <property type="term" value="P:cell wall organization"/>
    <property type="evidence" value="ECO:0007669"/>
    <property type="project" value="UniProtKB-KW"/>
</dbReference>